<dbReference type="Pfam" id="PF00132">
    <property type="entry name" value="Hexapep"/>
    <property type="match status" value="1"/>
</dbReference>
<dbReference type="InterPro" id="IPR045304">
    <property type="entry name" value="LbH_SAT"/>
</dbReference>
<gene>
    <name evidence="4" type="ORF">SAMN05192581_107514</name>
</gene>
<evidence type="ECO:0000313" key="4">
    <source>
        <dbReference type="EMBL" id="SDB79398.1"/>
    </source>
</evidence>
<reference evidence="4 5" key="1">
    <citation type="submission" date="2016-10" db="EMBL/GenBank/DDBJ databases">
        <authorList>
            <person name="de Groot N.N."/>
        </authorList>
    </citation>
    <scope>NUCLEOTIDE SEQUENCE [LARGE SCALE GENOMIC DNA]</scope>
    <source>
        <strain evidence="4 5">NLAE-zl-C500</strain>
    </source>
</reference>
<keyword evidence="3" id="KW-0012">Acyltransferase</keyword>
<dbReference type="SUPFAM" id="SSF51161">
    <property type="entry name" value="Trimeric LpxA-like enzymes"/>
    <property type="match status" value="1"/>
</dbReference>
<protein>
    <submittedName>
        <fullName evidence="4">Serine O-acetyltransferase</fullName>
    </submittedName>
</protein>
<evidence type="ECO:0000256" key="1">
    <source>
        <dbReference type="ARBA" id="ARBA00007274"/>
    </source>
</evidence>
<organism evidence="4 5">
    <name type="scientific">Bacteroides ovatus</name>
    <dbReference type="NCBI Taxonomy" id="28116"/>
    <lineage>
        <taxon>Bacteria</taxon>
        <taxon>Pseudomonadati</taxon>
        <taxon>Bacteroidota</taxon>
        <taxon>Bacteroidia</taxon>
        <taxon>Bacteroidales</taxon>
        <taxon>Bacteroidaceae</taxon>
        <taxon>Bacteroides</taxon>
    </lineage>
</organism>
<comment type="similarity">
    <text evidence="1">Belongs to the transferase hexapeptide repeat family.</text>
</comment>
<dbReference type="RefSeq" id="WP_081353415.1">
    <property type="nucleotide sequence ID" value="NZ_FMYE01000075.1"/>
</dbReference>
<dbReference type="PANTHER" id="PTHR42811">
    <property type="entry name" value="SERINE ACETYLTRANSFERASE"/>
    <property type="match status" value="1"/>
</dbReference>
<evidence type="ECO:0000256" key="3">
    <source>
        <dbReference type="ARBA" id="ARBA00023315"/>
    </source>
</evidence>
<sequence>MMMDFLKTFIAILNVPRLLPCMLLCVPRWGEVKSDIITNYRGRECLTIMKFLILMVYKKPFRNIVYHRLGKIKYAISWLCSPYETFIIDSSMKMGEGFNAGHPFATVVNAECIGKNFSVYQNVTVGVSAGKKPQIGDNVIIFSHCVVMGGIRIGNNVIIGAGSVVYKDIPENSVVVGNPAYIIRQNGQRINIRL</sequence>
<dbReference type="InterPro" id="IPR011004">
    <property type="entry name" value="Trimer_LpxA-like_sf"/>
</dbReference>
<accession>A0A1G6GBN6</accession>
<keyword evidence="2 4" id="KW-0808">Transferase</keyword>
<dbReference type="EMBL" id="FMYE01000075">
    <property type="protein sequence ID" value="SDB79398.1"/>
    <property type="molecule type" value="Genomic_DNA"/>
</dbReference>
<dbReference type="AlphaFoldDB" id="A0A1G6GBN6"/>
<dbReference type="Proteomes" id="UP000183670">
    <property type="component" value="Unassembled WGS sequence"/>
</dbReference>
<evidence type="ECO:0000313" key="5">
    <source>
        <dbReference type="Proteomes" id="UP000183670"/>
    </source>
</evidence>
<dbReference type="CDD" id="cd03354">
    <property type="entry name" value="LbH_SAT"/>
    <property type="match status" value="1"/>
</dbReference>
<evidence type="ECO:0000256" key="2">
    <source>
        <dbReference type="ARBA" id="ARBA00022679"/>
    </source>
</evidence>
<name>A0A1G6GBN6_BACOV</name>
<dbReference type="GO" id="GO:0016746">
    <property type="term" value="F:acyltransferase activity"/>
    <property type="evidence" value="ECO:0007669"/>
    <property type="project" value="UniProtKB-KW"/>
</dbReference>
<dbReference type="InterPro" id="IPR001451">
    <property type="entry name" value="Hexapep"/>
</dbReference>
<proteinExistence type="inferred from homology"/>
<dbReference type="Gene3D" id="2.160.10.10">
    <property type="entry name" value="Hexapeptide repeat proteins"/>
    <property type="match status" value="1"/>
</dbReference>